<dbReference type="AlphaFoldDB" id="A0AAD7J3B8"/>
<comment type="caution">
    <text evidence="3">The sequence shown here is derived from an EMBL/GenBank/DDBJ whole genome shotgun (WGS) entry which is preliminary data.</text>
</comment>
<dbReference type="InterPro" id="IPR036047">
    <property type="entry name" value="F-box-like_dom_sf"/>
</dbReference>
<dbReference type="SUPFAM" id="SSF81383">
    <property type="entry name" value="F-box domain"/>
    <property type="match status" value="1"/>
</dbReference>
<keyword evidence="1" id="KW-0175">Coiled coil</keyword>
<organism evidence="3 4">
    <name type="scientific">Mycena metata</name>
    <dbReference type="NCBI Taxonomy" id="1033252"/>
    <lineage>
        <taxon>Eukaryota</taxon>
        <taxon>Fungi</taxon>
        <taxon>Dikarya</taxon>
        <taxon>Basidiomycota</taxon>
        <taxon>Agaricomycotina</taxon>
        <taxon>Agaricomycetes</taxon>
        <taxon>Agaricomycetidae</taxon>
        <taxon>Agaricales</taxon>
        <taxon>Marasmiineae</taxon>
        <taxon>Mycenaceae</taxon>
        <taxon>Mycena</taxon>
    </lineage>
</organism>
<dbReference type="InterPro" id="IPR032675">
    <property type="entry name" value="LRR_dom_sf"/>
</dbReference>
<sequence>MSQNTCEHLCSEHCGPAKKLELNPRSPYPELLLSNAIPSDLQAQEIKRTIGSVDEDIAALNAEIKRLQRSMDALIAQRIELERFAHDHRGVVSVVRSIPRDILAEIFGRCLRNYSPWSRLEASSLKPLLLVSRRWHSTALTSPSLWRYIDGNKPETQGLLKYVSMQLERSADAPLFITFRTSTDRAAQTLPLLLDASPRWEEARLSLTPADVRHLFASTHAFPALKRLTITILRDGTTDIHSSVPAPGPAFESIPVLEELSLWMDFGLVSLAQWVDLPRFPWSRLRRCELGRVHIEDLPWILPLLSADTRVYPIDEAPRFTFSVKSRIRALEVDHCTREFVADLLNSLTTPSLKKLTISAASSHLEIPDEDLASIIILFLRRSACELTSLDLDVTIPGRDHVGILGLLEVCGLLHLAISERALSAELVDALTTHGLVPHLQSLDMDPLSCRLTEATVVAMLESRHPVLHTLRIKQGKVDPFLSQATINELREKGMEVLEYGFS</sequence>
<accession>A0AAD7J3B8</accession>
<gene>
    <name evidence="3" type="ORF">B0H16DRAFT_1690198</name>
</gene>
<dbReference type="EMBL" id="JARKIB010000049">
    <property type="protein sequence ID" value="KAJ7755476.1"/>
    <property type="molecule type" value="Genomic_DNA"/>
</dbReference>
<dbReference type="Gene3D" id="3.80.10.10">
    <property type="entry name" value="Ribonuclease Inhibitor"/>
    <property type="match status" value="1"/>
</dbReference>
<dbReference type="Proteomes" id="UP001215598">
    <property type="component" value="Unassembled WGS sequence"/>
</dbReference>
<feature type="coiled-coil region" evidence="1">
    <location>
        <begin position="43"/>
        <end position="77"/>
    </location>
</feature>
<evidence type="ECO:0000313" key="3">
    <source>
        <dbReference type="EMBL" id="KAJ7755476.1"/>
    </source>
</evidence>
<proteinExistence type="predicted"/>
<dbReference type="InterPro" id="IPR001810">
    <property type="entry name" value="F-box_dom"/>
</dbReference>
<evidence type="ECO:0000256" key="1">
    <source>
        <dbReference type="SAM" id="Coils"/>
    </source>
</evidence>
<reference evidence="3" key="1">
    <citation type="submission" date="2023-03" db="EMBL/GenBank/DDBJ databases">
        <title>Massive genome expansion in bonnet fungi (Mycena s.s.) driven by repeated elements and novel gene families across ecological guilds.</title>
        <authorList>
            <consortium name="Lawrence Berkeley National Laboratory"/>
            <person name="Harder C.B."/>
            <person name="Miyauchi S."/>
            <person name="Viragh M."/>
            <person name="Kuo A."/>
            <person name="Thoen E."/>
            <person name="Andreopoulos B."/>
            <person name="Lu D."/>
            <person name="Skrede I."/>
            <person name="Drula E."/>
            <person name="Henrissat B."/>
            <person name="Morin E."/>
            <person name="Kohler A."/>
            <person name="Barry K."/>
            <person name="LaButti K."/>
            <person name="Morin E."/>
            <person name="Salamov A."/>
            <person name="Lipzen A."/>
            <person name="Mereny Z."/>
            <person name="Hegedus B."/>
            <person name="Baldrian P."/>
            <person name="Stursova M."/>
            <person name="Weitz H."/>
            <person name="Taylor A."/>
            <person name="Grigoriev I.V."/>
            <person name="Nagy L.G."/>
            <person name="Martin F."/>
            <person name="Kauserud H."/>
        </authorList>
    </citation>
    <scope>NUCLEOTIDE SEQUENCE</scope>
    <source>
        <strain evidence="3">CBHHK182m</strain>
    </source>
</reference>
<evidence type="ECO:0000259" key="2">
    <source>
        <dbReference type="Pfam" id="PF12937"/>
    </source>
</evidence>
<dbReference type="Gene3D" id="1.20.1280.50">
    <property type="match status" value="1"/>
</dbReference>
<name>A0AAD7J3B8_9AGAR</name>
<protein>
    <recommendedName>
        <fullName evidence="2">F-box domain-containing protein</fullName>
    </recommendedName>
</protein>
<keyword evidence="4" id="KW-1185">Reference proteome</keyword>
<evidence type="ECO:0000313" key="4">
    <source>
        <dbReference type="Proteomes" id="UP001215598"/>
    </source>
</evidence>
<dbReference type="Pfam" id="PF12937">
    <property type="entry name" value="F-box-like"/>
    <property type="match status" value="1"/>
</dbReference>
<dbReference type="SUPFAM" id="SSF52047">
    <property type="entry name" value="RNI-like"/>
    <property type="match status" value="1"/>
</dbReference>
<feature type="domain" description="F-box" evidence="2">
    <location>
        <begin position="97"/>
        <end position="149"/>
    </location>
</feature>